<protein>
    <submittedName>
        <fullName evidence="1">Uncharacterized protein</fullName>
    </submittedName>
</protein>
<evidence type="ECO:0000313" key="2">
    <source>
        <dbReference type="Proteomes" id="UP000768646"/>
    </source>
</evidence>
<dbReference type="EMBL" id="JABTEG010000013">
    <property type="protein sequence ID" value="KAG4303957.1"/>
    <property type="molecule type" value="Genomic_DNA"/>
</dbReference>
<organism evidence="1 2">
    <name type="scientific">Pneumocystis oryctolagi</name>
    <dbReference type="NCBI Taxonomy" id="42067"/>
    <lineage>
        <taxon>Eukaryota</taxon>
        <taxon>Fungi</taxon>
        <taxon>Dikarya</taxon>
        <taxon>Ascomycota</taxon>
        <taxon>Taphrinomycotina</taxon>
        <taxon>Pneumocystomycetes</taxon>
        <taxon>Pneumocystaceae</taxon>
        <taxon>Pneumocystis</taxon>
    </lineage>
</organism>
<accession>A0ACB7CBV0</accession>
<evidence type="ECO:0000313" key="1">
    <source>
        <dbReference type="EMBL" id="KAG4303957.1"/>
    </source>
</evidence>
<keyword evidence="2" id="KW-1185">Reference proteome</keyword>
<gene>
    <name evidence="1" type="ORF">PORY_002610</name>
</gene>
<dbReference type="Proteomes" id="UP000768646">
    <property type="component" value="Unassembled WGS sequence"/>
</dbReference>
<proteinExistence type="predicted"/>
<sequence length="216" mass="24914">MKSKILKDIDCTFDKNILISDANFSVSVKSEKNDFLQSVLTSKEYLQNKKIVLFRFPLELPLSSISTLSFNSKEIKEIKIENSNGIYCSYNDTMLNSDSFGLLFPIAGSNKYEICQNFHFAGQCTIVLVEEISKTSFITPQIPFVKQIPEDLQMRFKPYGFEDSYKHISISDLNTKCKNNSSQDEDVYFGSIVPEKHKYECEGNDKRKKKAKYKKR</sequence>
<comment type="caution">
    <text evidence="1">The sequence shown here is derived from an EMBL/GenBank/DDBJ whole genome shotgun (WGS) entry which is preliminary data.</text>
</comment>
<reference evidence="1 2" key="1">
    <citation type="journal article" date="2021" name="Commun. Biol.">
        <title>Genomic insights into the host specific adaptation of the Pneumocystis genus.</title>
        <authorList>
            <person name="Cisse O.H."/>
            <person name="Ma L."/>
            <person name="Dekker J.P."/>
            <person name="Khil P.P."/>
            <person name="Youn J.-H."/>
            <person name="Brenchley J.M."/>
            <person name="Blair R."/>
            <person name="Pahar B."/>
            <person name="Chabe M."/>
            <person name="Van Rompay K.K.A."/>
            <person name="Keesler R."/>
            <person name="Sukura A."/>
            <person name="Hirsch V."/>
            <person name="Kutty G."/>
            <person name="Liu Y."/>
            <person name="Peng L."/>
            <person name="Chen J."/>
            <person name="Song J."/>
            <person name="Weissenbacher-Lang C."/>
            <person name="Xu J."/>
            <person name="Upham N.S."/>
            <person name="Stajich J.E."/>
            <person name="Cuomo C.A."/>
            <person name="Cushion M.T."/>
            <person name="Kovacs J.A."/>
        </authorList>
    </citation>
    <scope>NUCLEOTIDE SEQUENCE [LARGE SCALE GENOMIC DNA]</scope>
    <source>
        <strain evidence="1 2">RABM</strain>
    </source>
</reference>
<name>A0ACB7CBV0_9ASCO</name>